<organism evidence="5 6">
    <name type="scientific">Desulfobulbus oralis</name>
    <dbReference type="NCBI Taxonomy" id="1986146"/>
    <lineage>
        <taxon>Bacteria</taxon>
        <taxon>Pseudomonadati</taxon>
        <taxon>Thermodesulfobacteriota</taxon>
        <taxon>Desulfobulbia</taxon>
        <taxon>Desulfobulbales</taxon>
        <taxon>Desulfobulbaceae</taxon>
        <taxon>Desulfobulbus</taxon>
    </lineage>
</organism>
<keyword evidence="2" id="KW-1133">Transmembrane helix</keyword>
<feature type="region of interest" description="Disordered" evidence="1">
    <location>
        <begin position="33"/>
        <end position="52"/>
    </location>
</feature>
<evidence type="ECO:0000256" key="1">
    <source>
        <dbReference type="SAM" id="MobiDB-lite"/>
    </source>
</evidence>
<dbReference type="Proteomes" id="UP000239867">
    <property type="component" value="Chromosome"/>
</dbReference>
<feature type="domain" description="Protein-glutamine gamma-glutamyltransferase-like C-terminal" evidence="4">
    <location>
        <begin position="193"/>
        <end position="264"/>
    </location>
</feature>
<dbReference type="Pfam" id="PF13559">
    <property type="entry name" value="DUF4129"/>
    <property type="match status" value="1"/>
</dbReference>
<keyword evidence="2" id="KW-0812">Transmembrane</keyword>
<evidence type="ECO:0000256" key="3">
    <source>
        <dbReference type="SAM" id="SignalP"/>
    </source>
</evidence>
<dbReference type="OrthoDB" id="183980at2"/>
<dbReference type="EMBL" id="CP021255">
    <property type="protein sequence ID" value="AVD71059.1"/>
    <property type="molecule type" value="Genomic_DNA"/>
</dbReference>
<evidence type="ECO:0000313" key="5">
    <source>
        <dbReference type="EMBL" id="AVD71059.1"/>
    </source>
</evidence>
<gene>
    <name evidence="5" type="ORF">CAY53_05830</name>
</gene>
<reference evidence="5 6" key="1">
    <citation type="journal article" date="2018" name="MBio">
        <title>Insights into the evolution of host association through the isolation and characterization of a novel human periodontal pathobiont, Desulfobulbus oralis.</title>
        <authorList>
            <person name="Cross K.L."/>
            <person name="Chirania P."/>
            <person name="Xiong W."/>
            <person name="Beall C.J."/>
            <person name="Elkins J.G."/>
            <person name="Giannone R.J."/>
            <person name="Griffen A.L."/>
            <person name="Guss A.M."/>
            <person name="Hettich R.L."/>
            <person name="Joshi S.S."/>
            <person name="Mokrzan E.M."/>
            <person name="Martin R.K."/>
            <person name="Zhulin I.B."/>
            <person name="Leys E.J."/>
            <person name="Podar M."/>
        </authorList>
    </citation>
    <scope>NUCLEOTIDE SEQUENCE [LARGE SCALE GENOMIC DNA]</scope>
    <source>
        <strain evidence="5 6">ORNL</strain>
    </source>
</reference>
<sequence>MRPARRQPNGPALLLSALAAVLLLAGPLDAATGTGQGQGQAAGPAHPPATPEEARRLVRRLQLEQRPATRTEYRWQRKEKPQPERKEPDWLKKFIEWLDRRDFSGLRGLVQGAAELGRILVVLVLGGGLAAYLFHMKRLGRLQLRPAAPSATRQKADMLFGLDLRPESLPAEPAAASLALFARGRPRDALALLYRAALSHFIHEDGLPLETAMTELECEREVRRSGAAAKSRYFRSLTVCWIRTAYGHEQLSEACHRELAQGYREAFS</sequence>
<dbReference type="RefSeq" id="WP_104936336.1">
    <property type="nucleotide sequence ID" value="NZ_CP021255.1"/>
</dbReference>
<evidence type="ECO:0000259" key="4">
    <source>
        <dbReference type="Pfam" id="PF13559"/>
    </source>
</evidence>
<keyword evidence="6" id="KW-1185">Reference proteome</keyword>
<dbReference type="KEGG" id="deo:CAY53_05830"/>
<feature type="transmembrane region" description="Helical" evidence="2">
    <location>
        <begin position="116"/>
        <end position="135"/>
    </location>
</feature>
<dbReference type="AlphaFoldDB" id="A0A2L1GN02"/>
<evidence type="ECO:0000256" key="2">
    <source>
        <dbReference type="SAM" id="Phobius"/>
    </source>
</evidence>
<accession>A0A2L1GN02</accession>
<feature type="signal peptide" evidence="3">
    <location>
        <begin position="1"/>
        <end position="30"/>
    </location>
</feature>
<dbReference type="InterPro" id="IPR025403">
    <property type="entry name" value="TgpA-like_C"/>
</dbReference>
<proteinExistence type="predicted"/>
<evidence type="ECO:0000313" key="6">
    <source>
        <dbReference type="Proteomes" id="UP000239867"/>
    </source>
</evidence>
<protein>
    <recommendedName>
        <fullName evidence="4">Protein-glutamine gamma-glutamyltransferase-like C-terminal domain-containing protein</fullName>
    </recommendedName>
</protein>
<feature type="chain" id="PRO_5014966711" description="Protein-glutamine gamma-glutamyltransferase-like C-terminal domain-containing protein" evidence="3">
    <location>
        <begin position="31"/>
        <end position="268"/>
    </location>
</feature>
<name>A0A2L1GN02_9BACT</name>
<keyword evidence="3" id="KW-0732">Signal</keyword>
<keyword evidence="2" id="KW-0472">Membrane</keyword>